<evidence type="ECO:0008006" key="2">
    <source>
        <dbReference type="Google" id="ProtNLM"/>
    </source>
</evidence>
<dbReference type="InterPro" id="IPR021328">
    <property type="entry name" value="CotB-like"/>
</dbReference>
<dbReference type="EMBL" id="VSSQ01000857">
    <property type="protein sequence ID" value="MPM02281.1"/>
    <property type="molecule type" value="Genomic_DNA"/>
</dbReference>
<dbReference type="SUPFAM" id="SSF158430">
    <property type="entry name" value="Bacillus cereus metalloprotein-like"/>
    <property type="match status" value="1"/>
</dbReference>
<name>A0A644WFM0_9ZZZZ</name>
<dbReference type="Pfam" id="PF11155">
    <property type="entry name" value="DUF2935"/>
    <property type="match status" value="1"/>
</dbReference>
<gene>
    <name evidence="1" type="ORF">SDC9_48526</name>
</gene>
<dbReference type="Gene3D" id="1.20.1260.120">
    <property type="entry name" value="Protein of unknown function DUF2935"/>
    <property type="match status" value="1"/>
</dbReference>
<accession>A0A644WFM0</accession>
<evidence type="ECO:0000313" key="1">
    <source>
        <dbReference type="EMBL" id="MPM02281.1"/>
    </source>
</evidence>
<sequence>MISKQTFINQSLELNLFFLRIMKEHSIFLEAAFAMKDRNLIAQADAFKNEFARLLSFAISLSDGAIPSRVLKSDEIVTKYTSEAERATEFVTGISID</sequence>
<proteinExistence type="predicted"/>
<reference evidence="1" key="1">
    <citation type="submission" date="2019-08" db="EMBL/GenBank/DDBJ databases">
        <authorList>
            <person name="Kucharzyk K."/>
            <person name="Murdoch R.W."/>
            <person name="Higgins S."/>
            <person name="Loffler F."/>
        </authorList>
    </citation>
    <scope>NUCLEOTIDE SEQUENCE</scope>
</reference>
<dbReference type="AlphaFoldDB" id="A0A644WFM0"/>
<comment type="caution">
    <text evidence="1">The sequence shown here is derived from an EMBL/GenBank/DDBJ whole genome shotgun (WGS) entry which is preliminary data.</text>
</comment>
<organism evidence="1">
    <name type="scientific">bioreactor metagenome</name>
    <dbReference type="NCBI Taxonomy" id="1076179"/>
    <lineage>
        <taxon>unclassified sequences</taxon>
        <taxon>metagenomes</taxon>
        <taxon>ecological metagenomes</taxon>
    </lineage>
</organism>
<protein>
    <recommendedName>
        <fullName evidence="2">DUF2935 domain-containing protein</fullName>
    </recommendedName>
</protein>